<dbReference type="SMART" id="SM00345">
    <property type="entry name" value="HTH_GNTR"/>
    <property type="match status" value="1"/>
</dbReference>
<dbReference type="Gene3D" id="1.10.10.10">
    <property type="entry name" value="Winged helix-like DNA-binding domain superfamily/Winged helix DNA-binding domain"/>
    <property type="match status" value="1"/>
</dbReference>
<feature type="region of interest" description="Disordered" evidence="6">
    <location>
        <begin position="1"/>
        <end position="20"/>
    </location>
</feature>
<gene>
    <name evidence="8" type="ORF">C8263_00430</name>
</gene>
<keyword evidence="9" id="KW-1185">Reference proteome</keyword>
<dbReference type="Pfam" id="PF00155">
    <property type="entry name" value="Aminotran_1_2"/>
    <property type="match status" value="1"/>
</dbReference>
<evidence type="ECO:0000256" key="5">
    <source>
        <dbReference type="ARBA" id="ARBA00023163"/>
    </source>
</evidence>
<evidence type="ECO:0000256" key="3">
    <source>
        <dbReference type="ARBA" id="ARBA00023015"/>
    </source>
</evidence>
<comment type="caution">
    <text evidence="8">The sequence shown here is derived from an EMBL/GenBank/DDBJ whole genome shotgun (WGS) entry which is preliminary data.</text>
</comment>
<dbReference type="Pfam" id="PF00392">
    <property type="entry name" value="GntR"/>
    <property type="match status" value="1"/>
</dbReference>
<dbReference type="GO" id="GO:0003677">
    <property type="term" value="F:DNA binding"/>
    <property type="evidence" value="ECO:0007669"/>
    <property type="project" value="UniProtKB-KW"/>
</dbReference>
<keyword evidence="5" id="KW-0804">Transcription</keyword>
<keyword evidence="2" id="KW-0663">Pyridoxal phosphate</keyword>
<feature type="domain" description="HTH gntR-type" evidence="7">
    <location>
        <begin position="36"/>
        <end position="104"/>
    </location>
</feature>
<reference evidence="8 9" key="1">
    <citation type="submission" date="2018-03" db="EMBL/GenBank/DDBJ databases">
        <title>Draft genome of Deinococcus sp. OD32.</title>
        <authorList>
            <person name="Wang X.-P."/>
            <person name="Du Z.-J."/>
        </authorList>
    </citation>
    <scope>NUCLEOTIDE SEQUENCE [LARGE SCALE GENOMIC DNA]</scope>
    <source>
        <strain evidence="8 9">OD32</strain>
    </source>
</reference>
<dbReference type="CDD" id="cd07377">
    <property type="entry name" value="WHTH_GntR"/>
    <property type="match status" value="1"/>
</dbReference>
<dbReference type="PROSITE" id="PS50949">
    <property type="entry name" value="HTH_GNTR"/>
    <property type="match status" value="1"/>
</dbReference>
<keyword evidence="4" id="KW-0238">DNA-binding</keyword>
<dbReference type="GO" id="GO:0030170">
    <property type="term" value="F:pyridoxal phosphate binding"/>
    <property type="evidence" value="ECO:0007669"/>
    <property type="project" value="InterPro"/>
</dbReference>
<protein>
    <submittedName>
        <fullName evidence="8">GntR family transcriptional regulator</fullName>
    </submittedName>
</protein>
<evidence type="ECO:0000256" key="2">
    <source>
        <dbReference type="ARBA" id="ARBA00022898"/>
    </source>
</evidence>
<dbReference type="GO" id="GO:0003700">
    <property type="term" value="F:DNA-binding transcription factor activity"/>
    <property type="evidence" value="ECO:0007669"/>
    <property type="project" value="InterPro"/>
</dbReference>
<dbReference type="Gene3D" id="3.40.640.10">
    <property type="entry name" value="Type I PLP-dependent aspartate aminotransferase-like (Major domain)"/>
    <property type="match status" value="1"/>
</dbReference>
<comment type="similarity">
    <text evidence="1">In the C-terminal section; belongs to the class-I pyridoxal-phosphate-dependent aminotransferase family.</text>
</comment>
<dbReference type="PANTHER" id="PTHR46577:SF1">
    <property type="entry name" value="HTH-TYPE TRANSCRIPTIONAL REGULATORY PROTEIN GABR"/>
    <property type="match status" value="1"/>
</dbReference>
<dbReference type="CDD" id="cd00609">
    <property type="entry name" value="AAT_like"/>
    <property type="match status" value="1"/>
</dbReference>
<evidence type="ECO:0000256" key="6">
    <source>
        <dbReference type="SAM" id="MobiDB-lite"/>
    </source>
</evidence>
<dbReference type="InterPro" id="IPR036388">
    <property type="entry name" value="WH-like_DNA-bd_sf"/>
</dbReference>
<evidence type="ECO:0000256" key="1">
    <source>
        <dbReference type="ARBA" id="ARBA00005384"/>
    </source>
</evidence>
<evidence type="ECO:0000313" key="8">
    <source>
        <dbReference type="EMBL" id="PTA69538.1"/>
    </source>
</evidence>
<dbReference type="Proteomes" id="UP000240317">
    <property type="component" value="Unassembled WGS sequence"/>
</dbReference>
<sequence>MVAPSPAPVSAQRRGPLAPRADDLPFAVTLDRGGPHALHAQLARQLRGAVLSGTLPPGAPLPGSRTLARRLGVTRGVVEDAYAELLADGTLQAEVGRGTRVRPATPALPAPVAPAAPVPAWLPPAGPLPVDAAAPPEGLNFRLGVTGTRTLDTRVWRQAWAAAARTPVGGDYGDPAGEGDLRAALAAFVGRQRGLAATKHDVLVTSGTLHALNLIVRALLPPGSAVLLENPGYRAARQVLLDAGHTLLPGPVDEDGLVVGPHTPPARLAYVTPSHQFPLGGRMCLPRRLALLEWARTHDALIVEDDFDGEFRYDAPPLPTLASLAAQTGAAGRVLYLGTLSKVLTPAVRTGFIVAPAALRPALVRARTLLDFGHPLPVQQALTWLLSGGHVDRHIRRARRWHAQVRAALTDELLALTPHATLGGIEAGLHLCLHLHGGLQARPLAGALAARGLHVSTLDSYVFAGPAPQALLLGYGGLSAAQARTGGRELARVVLEQVEALGVWGPRAGSATPATFG</sequence>
<evidence type="ECO:0000256" key="4">
    <source>
        <dbReference type="ARBA" id="ARBA00023125"/>
    </source>
</evidence>
<dbReference type="SUPFAM" id="SSF46785">
    <property type="entry name" value="Winged helix' DNA-binding domain"/>
    <property type="match status" value="1"/>
</dbReference>
<dbReference type="InterPro" id="IPR000524">
    <property type="entry name" value="Tscrpt_reg_HTH_GntR"/>
</dbReference>
<dbReference type="InterPro" id="IPR015424">
    <property type="entry name" value="PyrdxlP-dep_Trfase"/>
</dbReference>
<accession>A0A2T3WCC0</accession>
<proteinExistence type="inferred from homology"/>
<organism evidence="8 9">
    <name type="scientific">Deinococcus arcticus</name>
    <dbReference type="NCBI Taxonomy" id="2136176"/>
    <lineage>
        <taxon>Bacteria</taxon>
        <taxon>Thermotogati</taxon>
        <taxon>Deinococcota</taxon>
        <taxon>Deinococci</taxon>
        <taxon>Deinococcales</taxon>
        <taxon>Deinococcaceae</taxon>
        <taxon>Deinococcus</taxon>
    </lineage>
</organism>
<dbReference type="InterPro" id="IPR051446">
    <property type="entry name" value="HTH_trans_reg/aminotransferase"/>
</dbReference>
<keyword evidence="3" id="KW-0805">Transcription regulation</keyword>
<dbReference type="PANTHER" id="PTHR46577">
    <property type="entry name" value="HTH-TYPE TRANSCRIPTIONAL REGULATORY PROTEIN GABR"/>
    <property type="match status" value="1"/>
</dbReference>
<dbReference type="AlphaFoldDB" id="A0A2T3WCC0"/>
<dbReference type="RefSeq" id="WP_107136131.1">
    <property type="nucleotide sequence ID" value="NZ_PYSV01000001.1"/>
</dbReference>
<dbReference type="InterPro" id="IPR004839">
    <property type="entry name" value="Aminotransferase_I/II_large"/>
</dbReference>
<dbReference type="OrthoDB" id="9808770at2"/>
<name>A0A2T3WCC0_9DEIO</name>
<evidence type="ECO:0000259" key="7">
    <source>
        <dbReference type="PROSITE" id="PS50949"/>
    </source>
</evidence>
<dbReference type="InterPro" id="IPR036390">
    <property type="entry name" value="WH_DNA-bd_sf"/>
</dbReference>
<dbReference type="EMBL" id="PYSV01000001">
    <property type="protein sequence ID" value="PTA69538.1"/>
    <property type="molecule type" value="Genomic_DNA"/>
</dbReference>
<dbReference type="InterPro" id="IPR015421">
    <property type="entry name" value="PyrdxlP-dep_Trfase_major"/>
</dbReference>
<dbReference type="SUPFAM" id="SSF53383">
    <property type="entry name" value="PLP-dependent transferases"/>
    <property type="match status" value="1"/>
</dbReference>
<evidence type="ECO:0000313" key="9">
    <source>
        <dbReference type="Proteomes" id="UP000240317"/>
    </source>
</evidence>